<accession>A0AAD3MFH9</accession>
<dbReference type="AlphaFoldDB" id="A0AAD3MFH9"/>
<evidence type="ECO:0000313" key="4">
    <source>
        <dbReference type="Proteomes" id="UP001279410"/>
    </source>
</evidence>
<feature type="compositionally biased region" description="Polar residues" evidence="1">
    <location>
        <begin position="32"/>
        <end position="46"/>
    </location>
</feature>
<keyword evidence="4" id="KW-1185">Reference proteome</keyword>
<dbReference type="EMBL" id="BRZM01000014">
    <property type="protein sequence ID" value="GLD52625.1"/>
    <property type="molecule type" value="Genomic_DNA"/>
</dbReference>
<organism evidence="3 4">
    <name type="scientific">Lates japonicus</name>
    <name type="common">Japanese lates</name>
    <dbReference type="NCBI Taxonomy" id="270547"/>
    <lineage>
        <taxon>Eukaryota</taxon>
        <taxon>Metazoa</taxon>
        <taxon>Chordata</taxon>
        <taxon>Craniata</taxon>
        <taxon>Vertebrata</taxon>
        <taxon>Euteleostomi</taxon>
        <taxon>Actinopterygii</taxon>
        <taxon>Neopterygii</taxon>
        <taxon>Teleostei</taxon>
        <taxon>Neoteleostei</taxon>
        <taxon>Acanthomorphata</taxon>
        <taxon>Carangaria</taxon>
        <taxon>Carangaria incertae sedis</taxon>
        <taxon>Centropomidae</taxon>
        <taxon>Lates</taxon>
    </lineage>
</organism>
<evidence type="ECO:0000256" key="2">
    <source>
        <dbReference type="SAM" id="SignalP"/>
    </source>
</evidence>
<sequence length="71" mass="7613">MFLFFAFGNLPVSLSWILEVHCSRGVGRPVWSGQSGSAVSQLPQRSSHPKPGFSHSLGGPLIATAFTNGYH</sequence>
<evidence type="ECO:0000256" key="1">
    <source>
        <dbReference type="SAM" id="MobiDB-lite"/>
    </source>
</evidence>
<evidence type="ECO:0000313" key="3">
    <source>
        <dbReference type="EMBL" id="GLD52625.1"/>
    </source>
</evidence>
<dbReference type="Proteomes" id="UP001279410">
    <property type="component" value="Unassembled WGS sequence"/>
</dbReference>
<protein>
    <submittedName>
        <fullName evidence="3">RNA-binding protein Musashi homolog 1b isoform X1</fullName>
    </submittedName>
</protein>
<feature type="chain" id="PRO_5042168242" evidence="2">
    <location>
        <begin position="16"/>
        <end position="71"/>
    </location>
</feature>
<keyword evidence="2" id="KW-0732">Signal</keyword>
<gene>
    <name evidence="3" type="ORF">AKAME5_000549600</name>
</gene>
<feature type="region of interest" description="Disordered" evidence="1">
    <location>
        <begin position="32"/>
        <end position="56"/>
    </location>
</feature>
<reference evidence="3" key="1">
    <citation type="submission" date="2022-08" db="EMBL/GenBank/DDBJ databases">
        <title>Genome sequencing of akame (Lates japonicus).</title>
        <authorList>
            <person name="Hashiguchi Y."/>
            <person name="Takahashi H."/>
        </authorList>
    </citation>
    <scope>NUCLEOTIDE SEQUENCE</scope>
    <source>
        <strain evidence="3">Kochi</strain>
    </source>
</reference>
<comment type="caution">
    <text evidence="3">The sequence shown here is derived from an EMBL/GenBank/DDBJ whole genome shotgun (WGS) entry which is preliminary data.</text>
</comment>
<proteinExistence type="predicted"/>
<feature type="signal peptide" evidence="2">
    <location>
        <begin position="1"/>
        <end position="15"/>
    </location>
</feature>
<name>A0AAD3MFH9_LATJO</name>